<keyword evidence="4 8" id="KW-0808">Transferase</keyword>
<dbReference type="PROSITE" id="PS00595">
    <property type="entry name" value="AA_TRANSFER_CLASS_5"/>
    <property type="match status" value="1"/>
</dbReference>
<evidence type="ECO:0000256" key="3">
    <source>
        <dbReference type="ARBA" id="ARBA00012239"/>
    </source>
</evidence>
<comment type="catalytic activity">
    <reaction evidence="6 8">
        <text>(sulfur carrier)-H + L-cysteine = (sulfur carrier)-SH + L-alanine</text>
        <dbReference type="Rhea" id="RHEA:43892"/>
        <dbReference type="Rhea" id="RHEA-COMP:14737"/>
        <dbReference type="Rhea" id="RHEA-COMP:14739"/>
        <dbReference type="ChEBI" id="CHEBI:29917"/>
        <dbReference type="ChEBI" id="CHEBI:35235"/>
        <dbReference type="ChEBI" id="CHEBI:57972"/>
        <dbReference type="ChEBI" id="CHEBI:64428"/>
        <dbReference type="EC" id="2.8.1.7"/>
    </reaction>
</comment>
<reference evidence="10" key="1">
    <citation type="submission" date="2023-08" db="EMBL/GenBank/DDBJ databases">
        <title>Nitrogen cycling bacteria in agricultural field soils.</title>
        <authorList>
            <person name="Jang J."/>
        </authorList>
    </citation>
    <scope>NUCLEOTIDE SEQUENCE</scope>
    <source>
        <strain evidence="10">PS3-36</strain>
    </source>
</reference>
<dbReference type="PANTHER" id="PTHR43586">
    <property type="entry name" value="CYSTEINE DESULFURASE"/>
    <property type="match status" value="1"/>
</dbReference>
<dbReference type="InterPro" id="IPR016454">
    <property type="entry name" value="Cysteine_dSase"/>
</dbReference>
<comment type="caution">
    <text evidence="10">The sequence shown here is derived from an EMBL/GenBank/DDBJ whole genome shotgun (WGS) entry which is preliminary data.</text>
</comment>
<dbReference type="InterPro" id="IPR020578">
    <property type="entry name" value="Aminotrans_V_PyrdxlP_BS"/>
</dbReference>
<feature type="domain" description="Aminotransferase class V" evidence="9">
    <location>
        <begin position="23"/>
        <end position="394"/>
    </location>
</feature>
<evidence type="ECO:0000256" key="5">
    <source>
        <dbReference type="ARBA" id="ARBA00022898"/>
    </source>
</evidence>
<dbReference type="Gene3D" id="3.90.1150.10">
    <property type="entry name" value="Aspartate Aminotransferase, domain 1"/>
    <property type="match status" value="1"/>
</dbReference>
<keyword evidence="11" id="KW-1185">Reference proteome</keyword>
<evidence type="ECO:0000256" key="7">
    <source>
        <dbReference type="RuleBase" id="RU004504"/>
    </source>
</evidence>
<keyword evidence="5 8" id="KW-0663">Pyridoxal phosphate</keyword>
<organism evidence="10 11">
    <name type="scientific">Bacillus salipaludis</name>
    <dbReference type="NCBI Taxonomy" id="2547811"/>
    <lineage>
        <taxon>Bacteria</taxon>
        <taxon>Bacillati</taxon>
        <taxon>Bacillota</taxon>
        <taxon>Bacilli</taxon>
        <taxon>Bacillales</taxon>
        <taxon>Bacillaceae</taxon>
        <taxon>Bacillus</taxon>
    </lineage>
</organism>
<evidence type="ECO:0000313" key="11">
    <source>
        <dbReference type="Proteomes" id="UP001178888"/>
    </source>
</evidence>
<dbReference type="InterPro" id="IPR015421">
    <property type="entry name" value="PyrdxlP-dep_Trfase_major"/>
</dbReference>
<comment type="similarity">
    <text evidence="2 8">Belongs to the class-V pyridoxal-phosphate-dependent aminotransferase family. Csd subfamily.</text>
</comment>
<dbReference type="SUPFAM" id="SSF53383">
    <property type="entry name" value="PLP-dependent transferases"/>
    <property type="match status" value="1"/>
</dbReference>
<accession>A0AA90TTW5</accession>
<dbReference type="EC" id="2.8.1.7" evidence="3 8"/>
<evidence type="ECO:0000256" key="6">
    <source>
        <dbReference type="ARBA" id="ARBA00050776"/>
    </source>
</evidence>
<dbReference type="InterPro" id="IPR010970">
    <property type="entry name" value="Cys_dSase_SufS"/>
</dbReference>
<comment type="function">
    <text evidence="8">Catalyzes the removal of elemental sulfur and selenium atoms from L-cysteine, L-cystine, L-selenocysteine, and L-selenocystine to produce L-alanine.</text>
</comment>
<protein>
    <recommendedName>
        <fullName evidence="3 8">Cysteine desulfurase</fullName>
        <ecNumber evidence="3 8">2.8.1.7</ecNumber>
    </recommendedName>
</protein>
<gene>
    <name evidence="10" type="ORF">RCG21_28540</name>
</gene>
<dbReference type="AlphaFoldDB" id="A0AA90TTW5"/>
<dbReference type="InterPro" id="IPR015424">
    <property type="entry name" value="PyrdxlP-dep_Trfase"/>
</dbReference>
<dbReference type="Gene3D" id="3.40.640.10">
    <property type="entry name" value="Type I PLP-dependent aspartate aminotransferase-like (Major domain)"/>
    <property type="match status" value="1"/>
</dbReference>
<dbReference type="GO" id="GO:0030170">
    <property type="term" value="F:pyridoxal phosphate binding"/>
    <property type="evidence" value="ECO:0007669"/>
    <property type="project" value="UniProtKB-UniRule"/>
</dbReference>
<evidence type="ECO:0000259" key="9">
    <source>
        <dbReference type="Pfam" id="PF00266"/>
    </source>
</evidence>
<dbReference type="GO" id="GO:0006534">
    <property type="term" value="P:cysteine metabolic process"/>
    <property type="evidence" value="ECO:0007669"/>
    <property type="project" value="UniProtKB-UniRule"/>
</dbReference>
<proteinExistence type="inferred from homology"/>
<dbReference type="InterPro" id="IPR000192">
    <property type="entry name" value="Aminotrans_V_dom"/>
</dbReference>
<evidence type="ECO:0000313" key="10">
    <source>
        <dbReference type="EMBL" id="MDQ6600225.1"/>
    </source>
</evidence>
<evidence type="ECO:0000256" key="2">
    <source>
        <dbReference type="ARBA" id="ARBA00010447"/>
    </source>
</evidence>
<dbReference type="GO" id="GO:0031071">
    <property type="term" value="F:cysteine desulfurase activity"/>
    <property type="evidence" value="ECO:0007669"/>
    <property type="project" value="UniProtKB-UniRule"/>
</dbReference>
<dbReference type="CDD" id="cd06453">
    <property type="entry name" value="SufS_like"/>
    <property type="match status" value="1"/>
</dbReference>
<dbReference type="NCBIfam" id="TIGR01979">
    <property type="entry name" value="sufS"/>
    <property type="match status" value="1"/>
</dbReference>
<sequence length="409" mass="45080">MNIQDIRKLFPILDQEVNGKPLVYLDSSATSQKPIQVIEAVEKYYREINSNVHRGVHTLGTRATDAYEGAREKVRKFINAKSTQEIIFTRGTTTSINTVAASYAAANLKEGDEIVITYMEHHSNIIPWQQVAKRTGAILKYIDLQEDGTISLDDVRAQVTPNTKIVSVMQVSNVLGSINPVKEIAKIAHENGAVMVVDGAQSAPHMKIDVQDLDCDFLAFSGHKMCAPTGIGVLYGKKELLENMEPIEFGGEMIDFVHLQESTWKELPWKFEGGTPIIAGAVGLGAAIDFLNEVGLDNITEYEHKLAAYALDKLSSVPGITIYGPHDPAKRAGLVTFNIDDVHPHDVATVLDAEGIAVRAGHHCAQPLMRWLKATATARASFYLYNTEEDIDKLVEGLVKTKEYFSDVF</sequence>
<evidence type="ECO:0000256" key="1">
    <source>
        <dbReference type="ARBA" id="ARBA00001933"/>
    </source>
</evidence>
<evidence type="ECO:0000256" key="8">
    <source>
        <dbReference type="RuleBase" id="RU004506"/>
    </source>
</evidence>
<dbReference type="PANTHER" id="PTHR43586:SF8">
    <property type="entry name" value="CYSTEINE DESULFURASE 1, CHLOROPLASTIC"/>
    <property type="match status" value="1"/>
</dbReference>
<dbReference type="InterPro" id="IPR015422">
    <property type="entry name" value="PyrdxlP-dep_Trfase_small"/>
</dbReference>
<dbReference type="RefSeq" id="WP_308914009.1">
    <property type="nucleotide sequence ID" value="NZ_JAVGVR010000001.1"/>
</dbReference>
<evidence type="ECO:0000256" key="4">
    <source>
        <dbReference type="ARBA" id="ARBA00022679"/>
    </source>
</evidence>
<comment type="cofactor">
    <cofactor evidence="1 7">
        <name>pyridoxal 5'-phosphate</name>
        <dbReference type="ChEBI" id="CHEBI:597326"/>
    </cofactor>
</comment>
<dbReference type="Proteomes" id="UP001178888">
    <property type="component" value="Unassembled WGS sequence"/>
</dbReference>
<dbReference type="PIRSF" id="PIRSF005572">
    <property type="entry name" value="NifS"/>
    <property type="match status" value="1"/>
</dbReference>
<name>A0AA90TTW5_9BACI</name>
<dbReference type="Pfam" id="PF00266">
    <property type="entry name" value="Aminotran_5"/>
    <property type="match status" value="1"/>
</dbReference>
<dbReference type="EMBL" id="JAVGVR010000001">
    <property type="protein sequence ID" value="MDQ6600225.1"/>
    <property type="molecule type" value="Genomic_DNA"/>
</dbReference>